<proteinExistence type="predicted"/>
<keyword evidence="2" id="KW-1185">Reference proteome</keyword>
<gene>
    <name evidence="1" type="ORF">HMPREF9336_04125</name>
</gene>
<dbReference type="EMBL" id="ACZI02000001">
    <property type="protein sequence ID" value="ERG69429.1"/>
    <property type="molecule type" value="Genomic_DNA"/>
</dbReference>
<reference evidence="1 2" key="1">
    <citation type="journal article" date="2011" name="Stand. Genomic Sci.">
        <title>High quality draft genome sequence of Segniliparus rugosus CDC 945(T)= (ATCC BAA-974(T)).</title>
        <authorList>
            <person name="Earl A.M."/>
            <person name="Desjardins C.A."/>
            <person name="Fitzgerald M.G."/>
            <person name="Arachchi H.M."/>
            <person name="Zeng Q."/>
            <person name="Mehta T."/>
            <person name="Griggs A."/>
            <person name="Birren B.W."/>
            <person name="Toney N.C."/>
            <person name="Carr J."/>
            <person name="Posey J."/>
            <person name="Butler W.R."/>
        </authorList>
    </citation>
    <scope>NUCLEOTIDE SEQUENCE [LARGE SCALE GENOMIC DNA]</scope>
    <source>
        <strain evidence="2">ATCC BAA-974 / DSM 45345 / CCUG 50838 / CIP 108380 / JCM 13579 / CDC 945</strain>
    </source>
</reference>
<evidence type="ECO:0000313" key="2">
    <source>
        <dbReference type="Proteomes" id="UP000004816"/>
    </source>
</evidence>
<sequence length="71" mass="7844">MLSVAVCPILRGAGNMLSVTVCLIPRDAGNRPLSFRCLLSFAQMTFAPWNRGPALLSWKARAKGEALWLWI</sequence>
<name>U1N5M6_SEGRC</name>
<accession>U1N5M6</accession>
<dbReference type="HOGENOM" id="CLU_2737757_0_0_11"/>
<organism evidence="1 2">
    <name type="scientific">Segniliparus rugosus (strain ATCC BAA-974 / DSM 45345 / CCUG 50838 / CIP 108380 / JCM 13579 / CDC 945)</name>
    <dbReference type="NCBI Taxonomy" id="679197"/>
    <lineage>
        <taxon>Bacteria</taxon>
        <taxon>Bacillati</taxon>
        <taxon>Actinomycetota</taxon>
        <taxon>Actinomycetes</taxon>
        <taxon>Mycobacteriales</taxon>
        <taxon>Segniliparaceae</taxon>
        <taxon>Segniliparus</taxon>
    </lineage>
</organism>
<comment type="caution">
    <text evidence="1">The sequence shown here is derived from an EMBL/GenBank/DDBJ whole genome shotgun (WGS) entry which is preliminary data.</text>
</comment>
<dbReference type="Proteomes" id="UP000004816">
    <property type="component" value="Unassembled WGS sequence"/>
</dbReference>
<dbReference type="STRING" id="679197.HMPREF9336_04125"/>
<evidence type="ECO:0000313" key="1">
    <source>
        <dbReference type="EMBL" id="ERG69429.1"/>
    </source>
</evidence>
<protein>
    <submittedName>
        <fullName evidence="1">Uncharacterized protein</fullName>
    </submittedName>
</protein>
<dbReference type="AlphaFoldDB" id="U1N5M6"/>